<dbReference type="GO" id="GO:0005886">
    <property type="term" value="C:plasma membrane"/>
    <property type="evidence" value="ECO:0007669"/>
    <property type="project" value="UniProtKB-SubCell"/>
</dbReference>
<keyword evidence="8" id="KW-0675">Receptor</keyword>
<dbReference type="Pfam" id="PF00060">
    <property type="entry name" value="Lig_chan"/>
    <property type="match status" value="1"/>
</dbReference>
<dbReference type="PANTHER" id="PTHR42643:SF24">
    <property type="entry name" value="IONOTROPIC RECEPTOR 60A"/>
    <property type="match status" value="1"/>
</dbReference>
<dbReference type="SUPFAM" id="SSF53850">
    <property type="entry name" value="Periplasmic binding protein-like II"/>
    <property type="match status" value="1"/>
</dbReference>
<accession>R7VD41</accession>
<dbReference type="Gene3D" id="3.40.190.10">
    <property type="entry name" value="Periplasmic binding protein-like II"/>
    <property type="match status" value="1"/>
</dbReference>
<name>R7VD41_CAPTE</name>
<proteinExistence type="predicted"/>
<evidence type="ECO:0008006" key="18">
    <source>
        <dbReference type="Google" id="ProtNLM"/>
    </source>
</evidence>
<evidence type="ECO:0000256" key="5">
    <source>
        <dbReference type="ARBA" id="ARBA00022989"/>
    </source>
</evidence>
<comment type="subcellular location">
    <subcellularLocation>
        <location evidence="1">Cell membrane</location>
        <topology evidence="1">Multi-pass membrane protein</topology>
    </subcellularLocation>
</comment>
<dbReference type="PANTHER" id="PTHR42643">
    <property type="entry name" value="IONOTROPIC RECEPTOR 20A-RELATED"/>
    <property type="match status" value="1"/>
</dbReference>
<evidence type="ECO:0000256" key="2">
    <source>
        <dbReference type="ARBA" id="ARBA00022448"/>
    </source>
</evidence>
<evidence type="ECO:0000256" key="1">
    <source>
        <dbReference type="ARBA" id="ARBA00004651"/>
    </source>
</evidence>
<protein>
    <recommendedName>
        <fullName evidence="18">Ionotropic glutamate receptor L-glutamate and glycine-binding domain-containing protein</fullName>
    </recommendedName>
</protein>
<evidence type="ECO:0000256" key="12">
    <source>
        <dbReference type="SAM" id="Phobius"/>
    </source>
</evidence>
<evidence type="ECO:0000259" key="14">
    <source>
        <dbReference type="SMART" id="SM00918"/>
    </source>
</evidence>
<evidence type="ECO:0000256" key="10">
    <source>
        <dbReference type="ARBA" id="ARBA00023286"/>
    </source>
</evidence>
<keyword evidence="7 12" id="KW-0472">Membrane</keyword>
<reference evidence="16" key="3">
    <citation type="submission" date="2015-06" db="UniProtKB">
        <authorList>
            <consortium name="EnsemblMetazoa"/>
        </authorList>
    </citation>
    <scope>IDENTIFICATION</scope>
</reference>
<evidence type="ECO:0000256" key="11">
    <source>
        <dbReference type="ARBA" id="ARBA00023303"/>
    </source>
</evidence>
<feature type="transmembrane region" description="Helical" evidence="12">
    <location>
        <begin position="397"/>
        <end position="421"/>
    </location>
</feature>
<dbReference type="EMBL" id="AMQN01017303">
    <property type="status" value="NOT_ANNOTATED_CDS"/>
    <property type="molecule type" value="Genomic_DNA"/>
</dbReference>
<sequence length="431" mass="49184">MQSGIWPPKTVDDIFPLLKYGLNGMRLKVAVKTYVPFLEKSSTGVYSGMLIELLHLFAERLNFSYVLEEPRDGKWGVRDENGTWTGIIGQMQNKEADLACAAITRSYLRSQVMDFASLPFHIEYRGFMYKRPNSSSALFGIIFRPLQYTVWLCVISTILFTAAAFWMSGISREDSLFTNRWQCIYFSCAAMLSQGFPDTPRSICGRTLSGFLWFFSITLAAVYNGNLTAFLAVSKLSTPFSTLEDIASQSEYQIGFTGGGYSEMFFKTSEREPYKTIADRVINSSDKNSLRSDATYHVNRIRNEKYIYISDYSYLVSTMSCDFAVMKTSVDEYFNFGLRKNSALTKLVDQQMIRVHELGIINNLNSRYQYAKDTECPHTSLNRPGSVRMELHSMTGILLLIGVCLAISALVLIIELITHHAQTRHWFFWWS</sequence>
<keyword evidence="5 12" id="KW-1133">Transmembrane helix</keyword>
<evidence type="ECO:0000313" key="17">
    <source>
        <dbReference type="Proteomes" id="UP000014760"/>
    </source>
</evidence>
<dbReference type="Pfam" id="PF10613">
    <property type="entry name" value="Lig_chan-Glu_bd"/>
    <property type="match status" value="1"/>
</dbReference>
<evidence type="ECO:0000256" key="3">
    <source>
        <dbReference type="ARBA" id="ARBA00022475"/>
    </source>
</evidence>
<evidence type="ECO:0000313" key="16">
    <source>
        <dbReference type="EnsemblMetazoa" id="CapteP213556"/>
    </source>
</evidence>
<dbReference type="Gene3D" id="1.10.287.70">
    <property type="match status" value="1"/>
</dbReference>
<dbReference type="EMBL" id="KB292969">
    <property type="protein sequence ID" value="ELU16738.1"/>
    <property type="molecule type" value="Genomic_DNA"/>
</dbReference>
<organism evidence="15">
    <name type="scientific">Capitella teleta</name>
    <name type="common">Polychaete worm</name>
    <dbReference type="NCBI Taxonomy" id="283909"/>
    <lineage>
        <taxon>Eukaryota</taxon>
        <taxon>Metazoa</taxon>
        <taxon>Spiralia</taxon>
        <taxon>Lophotrochozoa</taxon>
        <taxon>Annelida</taxon>
        <taxon>Polychaeta</taxon>
        <taxon>Sedentaria</taxon>
        <taxon>Scolecida</taxon>
        <taxon>Capitellidae</taxon>
        <taxon>Capitella</taxon>
    </lineage>
</organism>
<feature type="domain" description="Ionotropic glutamate receptor L-glutamate and glycine-binding" evidence="14">
    <location>
        <begin position="36"/>
        <end position="93"/>
    </location>
</feature>
<feature type="domain" description="Ionotropic glutamate receptor C-terminal" evidence="13">
    <location>
        <begin position="26"/>
        <end position="370"/>
    </location>
</feature>
<keyword evidence="2" id="KW-0813">Transport</keyword>
<dbReference type="InterPro" id="IPR001320">
    <property type="entry name" value="Iontro_rcpt_C"/>
</dbReference>
<evidence type="ECO:0000256" key="8">
    <source>
        <dbReference type="ARBA" id="ARBA00023170"/>
    </source>
</evidence>
<dbReference type="HOGENOM" id="CLU_007257_0_5_1"/>
<dbReference type="Proteomes" id="UP000014760">
    <property type="component" value="Unassembled WGS sequence"/>
</dbReference>
<dbReference type="EnsemblMetazoa" id="CapteT213556">
    <property type="protein sequence ID" value="CapteP213556"/>
    <property type="gene ID" value="CapteG213556"/>
</dbReference>
<evidence type="ECO:0000259" key="13">
    <source>
        <dbReference type="SMART" id="SM00079"/>
    </source>
</evidence>
<dbReference type="GO" id="GO:0050906">
    <property type="term" value="P:detection of stimulus involved in sensory perception"/>
    <property type="evidence" value="ECO:0007669"/>
    <property type="project" value="UniProtKB-ARBA"/>
</dbReference>
<keyword evidence="10" id="KW-1071">Ligand-gated ion channel</keyword>
<dbReference type="InterPro" id="IPR052192">
    <property type="entry name" value="Insect_Ionotropic_Sensory_Rcpt"/>
</dbReference>
<keyword evidence="6" id="KW-0406">Ion transport</keyword>
<keyword evidence="3" id="KW-1003">Cell membrane</keyword>
<keyword evidence="4 12" id="KW-0812">Transmembrane</keyword>
<evidence type="ECO:0000256" key="7">
    <source>
        <dbReference type="ARBA" id="ARBA00023136"/>
    </source>
</evidence>
<reference evidence="15 17" key="2">
    <citation type="journal article" date="2013" name="Nature">
        <title>Insights into bilaterian evolution from three spiralian genomes.</title>
        <authorList>
            <person name="Simakov O."/>
            <person name="Marletaz F."/>
            <person name="Cho S.J."/>
            <person name="Edsinger-Gonzales E."/>
            <person name="Havlak P."/>
            <person name="Hellsten U."/>
            <person name="Kuo D.H."/>
            <person name="Larsson T."/>
            <person name="Lv J."/>
            <person name="Arendt D."/>
            <person name="Savage R."/>
            <person name="Osoegawa K."/>
            <person name="de Jong P."/>
            <person name="Grimwood J."/>
            <person name="Chapman J.A."/>
            <person name="Shapiro H."/>
            <person name="Aerts A."/>
            <person name="Otillar R.P."/>
            <person name="Terry A.Y."/>
            <person name="Boore J.L."/>
            <person name="Grigoriev I.V."/>
            <person name="Lindberg D.R."/>
            <person name="Seaver E.C."/>
            <person name="Weisblat D.A."/>
            <person name="Putnam N.H."/>
            <person name="Rokhsar D.S."/>
        </authorList>
    </citation>
    <scope>NUCLEOTIDE SEQUENCE</scope>
    <source>
        <strain evidence="15 17">I ESC-2004</strain>
    </source>
</reference>
<keyword evidence="17" id="KW-1185">Reference proteome</keyword>
<dbReference type="SUPFAM" id="SSF81324">
    <property type="entry name" value="Voltage-gated potassium channels"/>
    <property type="match status" value="1"/>
</dbReference>
<dbReference type="STRING" id="283909.R7VD41"/>
<dbReference type="OrthoDB" id="6067864at2759"/>
<dbReference type="SMART" id="SM00918">
    <property type="entry name" value="Lig_chan-Glu_bd"/>
    <property type="match status" value="1"/>
</dbReference>
<evidence type="ECO:0000256" key="6">
    <source>
        <dbReference type="ARBA" id="ARBA00023065"/>
    </source>
</evidence>
<dbReference type="GO" id="GO:0015276">
    <property type="term" value="F:ligand-gated monoatomic ion channel activity"/>
    <property type="evidence" value="ECO:0007669"/>
    <property type="project" value="InterPro"/>
</dbReference>
<evidence type="ECO:0000256" key="4">
    <source>
        <dbReference type="ARBA" id="ARBA00022692"/>
    </source>
</evidence>
<dbReference type="InterPro" id="IPR019594">
    <property type="entry name" value="Glu/Gly-bd"/>
</dbReference>
<reference evidence="17" key="1">
    <citation type="submission" date="2012-12" db="EMBL/GenBank/DDBJ databases">
        <authorList>
            <person name="Hellsten U."/>
            <person name="Grimwood J."/>
            <person name="Chapman J.A."/>
            <person name="Shapiro H."/>
            <person name="Aerts A."/>
            <person name="Otillar R.P."/>
            <person name="Terry A.Y."/>
            <person name="Boore J.L."/>
            <person name="Simakov O."/>
            <person name="Marletaz F."/>
            <person name="Cho S.-J."/>
            <person name="Edsinger-Gonzales E."/>
            <person name="Havlak P."/>
            <person name="Kuo D.-H."/>
            <person name="Larsson T."/>
            <person name="Lv J."/>
            <person name="Arendt D."/>
            <person name="Savage R."/>
            <person name="Osoegawa K."/>
            <person name="de Jong P."/>
            <person name="Lindberg D.R."/>
            <person name="Seaver E.C."/>
            <person name="Weisblat D.A."/>
            <person name="Putnam N.H."/>
            <person name="Grigoriev I.V."/>
            <person name="Rokhsar D.S."/>
        </authorList>
    </citation>
    <scope>NUCLEOTIDE SEQUENCE</scope>
    <source>
        <strain evidence="17">I ESC-2004</strain>
    </source>
</reference>
<evidence type="ECO:0000256" key="9">
    <source>
        <dbReference type="ARBA" id="ARBA00023180"/>
    </source>
</evidence>
<feature type="transmembrane region" description="Helical" evidence="12">
    <location>
        <begin position="148"/>
        <end position="167"/>
    </location>
</feature>
<keyword evidence="9" id="KW-0325">Glycoprotein</keyword>
<dbReference type="OMA" id="NECYFAF"/>
<dbReference type="SMART" id="SM00079">
    <property type="entry name" value="PBPe"/>
    <property type="match status" value="1"/>
</dbReference>
<keyword evidence="11" id="KW-0407">Ion channel</keyword>
<evidence type="ECO:0000313" key="15">
    <source>
        <dbReference type="EMBL" id="ELU16738.1"/>
    </source>
</evidence>
<feature type="transmembrane region" description="Helical" evidence="12">
    <location>
        <begin position="211"/>
        <end position="233"/>
    </location>
</feature>
<gene>
    <name evidence="15" type="ORF">CAPTEDRAFT_213556</name>
</gene>
<dbReference type="AlphaFoldDB" id="R7VD41"/>